<sequence>MSQEITLAQLRRWLLAFTDRIIQQELYLTELDAAIGDADHGTNMRRGMDKVRQRITDENAPCPDVSTLFRTVAMTLISSVGGAAGPLYGAFFLRAARGTNNGAKSITLLQLAQMFRHGLEGVQQRGKAQLDEKTMIDTIYPAVEALEQAAQAGKSVADALALAREAAEAGMKHTIVLQASKGRASYLGPRSIGHQDPGATSAYYLFETAAETLGQEQA</sequence>
<keyword evidence="5" id="KW-1185">Reference proteome</keyword>
<comment type="caution">
    <text evidence="4">The sequence shown here is derived from an EMBL/GenBank/DDBJ whole genome shotgun (WGS) entry which is preliminary data.</text>
</comment>
<dbReference type="InterPro" id="IPR050861">
    <property type="entry name" value="Dihydroxyacetone_Kinase"/>
</dbReference>
<dbReference type="InterPro" id="IPR004007">
    <property type="entry name" value="DhaL_dom"/>
</dbReference>
<dbReference type="Proteomes" id="UP000317371">
    <property type="component" value="Unassembled WGS sequence"/>
</dbReference>
<evidence type="ECO:0000313" key="4">
    <source>
        <dbReference type="EMBL" id="TQE93849.1"/>
    </source>
</evidence>
<dbReference type="SMART" id="SM01120">
    <property type="entry name" value="Dak2"/>
    <property type="match status" value="1"/>
</dbReference>
<dbReference type="Gene3D" id="1.25.40.340">
    <property type="match status" value="1"/>
</dbReference>
<dbReference type="OrthoDB" id="9800291at2"/>
<evidence type="ECO:0000256" key="2">
    <source>
        <dbReference type="ARBA" id="ARBA00022777"/>
    </source>
</evidence>
<feature type="domain" description="DhaL" evidence="3">
    <location>
        <begin position="8"/>
        <end position="211"/>
    </location>
</feature>
<proteinExistence type="predicted"/>
<dbReference type="InterPro" id="IPR012737">
    <property type="entry name" value="DhaK_L_YcgS"/>
</dbReference>
<name>A0A540VAR0_9CHLR</name>
<dbReference type="AlphaFoldDB" id="A0A540VAR0"/>
<dbReference type="RefSeq" id="WP_141611878.1">
    <property type="nucleotide sequence ID" value="NZ_VIGC02000032.1"/>
</dbReference>
<dbReference type="GO" id="GO:0019563">
    <property type="term" value="P:glycerol catabolic process"/>
    <property type="evidence" value="ECO:0007669"/>
    <property type="project" value="TreeGrafter"/>
</dbReference>
<dbReference type="InterPro" id="IPR036117">
    <property type="entry name" value="DhaL_dom_sf"/>
</dbReference>
<protein>
    <submittedName>
        <fullName evidence="4">Dihydroxyacetone kinase subunit L</fullName>
    </submittedName>
</protein>
<dbReference type="FunFam" id="1.25.40.340:FF:000002">
    <property type="entry name" value="Dihydroxyacetone kinase, L subunit"/>
    <property type="match status" value="1"/>
</dbReference>
<dbReference type="NCBIfam" id="TIGR02365">
    <property type="entry name" value="dha_L_ycgS"/>
    <property type="match status" value="1"/>
</dbReference>
<dbReference type="Pfam" id="PF02734">
    <property type="entry name" value="Dak2"/>
    <property type="match status" value="1"/>
</dbReference>
<reference evidence="4 5" key="1">
    <citation type="submission" date="2019-06" db="EMBL/GenBank/DDBJ databases">
        <title>Genome sequence of Litorilinea aerophila BAA-2444.</title>
        <authorList>
            <person name="Maclea K.S."/>
            <person name="Maurais E.G."/>
            <person name="Iannazzi L.C."/>
        </authorList>
    </citation>
    <scope>NUCLEOTIDE SEQUENCE [LARGE SCALE GENOMIC DNA]</scope>
    <source>
        <strain evidence="4 5">ATCC BAA-2444</strain>
    </source>
</reference>
<dbReference type="EMBL" id="VIGC01000032">
    <property type="protein sequence ID" value="TQE93849.1"/>
    <property type="molecule type" value="Genomic_DNA"/>
</dbReference>
<accession>A0A540VAR0</accession>
<dbReference type="SUPFAM" id="SSF101473">
    <property type="entry name" value="DhaL-like"/>
    <property type="match status" value="1"/>
</dbReference>
<keyword evidence="2 4" id="KW-0418">Kinase</keyword>
<evidence type="ECO:0000259" key="3">
    <source>
        <dbReference type="PROSITE" id="PS51480"/>
    </source>
</evidence>
<dbReference type="PROSITE" id="PS51480">
    <property type="entry name" value="DHAL"/>
    <property type="match status" value="1"/>
</dbReference>
<dbReference type="PANTHER" id="PTHR28629">
    <property type="entry name" value="TRIOKINASE/FMN CYCLASE"/>
    <property type="match status" value="1"/>
</dbReference>
<dbReference type="GO" id="GO:0005829">
    <property type="term" value="C:cytosol"/>
    <property type="evidence" value="ECO:0007669"/>
    <property type="project" value="TreeGrafter"/>
</dbReference>
<dbReference type="PANTHER" id="PTHR28629:SF4">
    <property type="entry name" value="TRIOKINASE_FMN CYCLASE"/>
    <property type="match status" value="1"/>
</dbReference>
<dbReference type="GO" id="GO:0004371">
    <property type="term" value="F:glycerone kinase activity"/>
    <property type="evidence" value="ECO:0007669"/>
    <property type="project" value="InterPro"/>
</dbReference>
<gene>
    <name evidence="4" type="primary">dhaL</name>
    <name evidence="4" type="ORF">FKZ61_19690</name>
</gene>
<keyword evidence="1" id="KW-0808">Transferase</keyword>
<evidence type="ECO:0000313" key="5">
    <source>
        <dbReference type="Proteomes" id="UP000317371"/>
    </source>
</evidence>
<evidence type="ECO:0000256" key="1">
    <source>
        <dbReference type="ARBA" id="ARBA00022679"/>
    </source>
</evidence>
<organism evidence="4 5">
    <name type="scientific">Litorilinea aerophila</name>
    <dbReference type="NCBI Taxonomy" id="1204385"/>
    <lineage>
        <taxon>Bacteria</taxon>
        <taxon>Bacillati</taxon>
        <taxon>Chloroflexota</taxon>
        <taxon>Caldilineae</taxon>
        <taxon>Caldilineales</taxon>
        <taxon>Caldilineaceae</taxon>
        <taxon>Litorilinea</taxon>
    </lineage>
</organism>
<dbReference type="InParanoid" id="A0A540VAR0"/>